<dbReference type="SUPFAM" id="SSF51395">
    <property type="entry name" value="FMN-linked oxidoreductases"/>
    <property type="match status" value="1"/>
</dbReference>
<dbReference type="AlphaFoldDB" id="A0AB39PK29"/>
<dbReference type="InterPro" id="IPR045247">
    <property type="entry name" value="Oye-like"/>
</dbReference>
<name>A0AB39PK29_9ACTN</name>
<dbReference type="GO" id="GO:0016491">
    <property type="term" value="F:oxidoreductase activity"/>
    <property type="evidence" value="ECO:0007669"/>
    <property type="project" value="InterPro"/>
</dbReference>
<gene>
    <name evidence="2" type="ORF">AB5J56_39520</name>
</gene>
<dbReference type="PANTHER" id="PTHR22893">
    <property type="entry name" value="NADH OXIDOREDUCTASE-RELATED"/>
    <property type="match status" value="1"/>
</dbReference>
<accession>A0AB39PK29</accession>
<feature type="region of interest" description="Disordered" evidence="1">
    <location>
        <begin position="1"/>
        <end position="23"/>
    </location>
</feature>
<reference evidence="2" key="1">
    <citation type="submission" date="2024-07" db="EMBL/GenBank/DDBJ databases">
        <authorList>
            <person name="Yu S.T."/>
        </authorList>
    </citation>
    <scope>NUCLEOTIDE SEQUENCE</scope>
    <source>
        <strain evidence="2">R21</strain>
    </source>
</reference>
<dbReference type="GO" id="GO:0010181">
    <property type="term" value="F:FMN binding"/>
    <property type="evidence" value="ECO:0007669"/>
    <property type="project" value="InterPro"/>
</dbReference>
<dbReference type="PANTHER" id="PTHR22893:SF91">
    <property type="entry name" value="NADPH DEHYDROGENASE 2-RELATED"/>
    <property type="match status" value="1"/>
</dbReference>
<dbReference type="InterPro" id="IPR013785">
    <property type="entry name" value="Aldolase_TIM"/>
</dbReference>
<dbReference type="RefSeq" id="WP_369240351.1">
    <property type="nucleotide sequence ID" value="NZ_CP163435.1"/>
</dbReference>
<dbReference type="Gene3D" id="3.20.20.70">
    <property type="entry name" value="Aldolase class I"/>
    <property type="match status" value="1"/>
</dbReference>
<protein>
    <recommendedName>
        <fullName evidence="3">N-ethylmaleimide reductase</fullName>
    </recommendedName>
</protein>
<sequence length="165" mass="17301">MPATGPPVAGRRSPVAGRRSPVAGRRSPVAGILLDHIGRHAVLVSDTVPHTATPPSLYPHLLRALAPLNLAYLHIGHGSDEELLHTLRKLWPTTLILNRGGADLSTRAKDIEDGLADVVTVGTMALANPDLVERVRSGAPLNTPDPATFYGGGATGYTDYPTLAA</sequence>
<organism evidence="2">
    <name type="scientific">Streptomyces sp. R21</name>
    <dbReference type="NCBI Taxonomy" id="3238627"/>
    <lineage>
        <taxon>Bacteria</taxon>
        <taxon>Bacillati</taxon>
        <taxon>Actinomycetota</taxon>
        <taxon>Actinomycetes</taxon>
        <taxon>Kitasatosporales</taxon>
        <taxon>Streptomycetaceae</taxon>
        <taxon>Streptomyces</taxon>
    </lineage>
</organism>
<proteinExistence type="predicted"/>
<evidence type="ECO:0000256" key="1">
    <source>
        <dbReference type="SAM" id="MobiDB-lite"/>
    </source>
</evidence>
<evidence type="ECO:0008006" key="3">
    <source>
        <dbReference type="Google" id="ProtNLM"/>
    </source>
</evidence>
<dbReference type="GO" id="GO:0005829">
    <property type="term" value="C:cytosol"/>
    <property type="evidence" value="ECO:0007669"/>
    <property type="project" value="TreeGrafter"/>
</dbReference>
<dbReference type="EMBL" id="CP163435">
    <property type="protein sequence ID" value="XDQ30427.1"/>
    <property type="molecule type" value="Genomic_DNA"/>
</dbReference>
<evidence type="ECO:0000313" key="2">
    <source>
        <dbReference type="EMBL" id="XDQ30427.1"/>
    </source>
</evidence>